<feature type="region of interest" description="Disordered" evidence="5">
    <location>
        <begin position="289"/>
        <end position="320"/>
    </location>
</feature>
<dbReference type="Proteomes" id="UP001279734">
    <property type="component" value="Unassembled WGS sequence"/>
</dbReference>
<evidence type="ECO:0000256" key="1">
    <source>
        <dbReference type="ARBA" id="ARBA00004496"/>
    </source>
</evidence>
<keyword evidence="8" id="KW-1185">Reference proteome</keyword>
<feature type="region of interest" description="Disordered" evidence="5">
    <location>
        <begin position="358"/>
        <end position="415"/>
    </location>
</feature>
<evidence type="ECO:0000313" key="7">
    <source>
        <dbReference type="EMBL" id="GMH09490.1"/>
    </source>
</evidence>
<feature type="compositionally biased region" description="Acidic residues" evidence="5">
    <location>
        <begin position="187"/>
        <end position="198"/>
    </location>
</feature>
<dbReference type="PANTHER" id="PTHR13105">
    <property type="entry name" value="MYELOID LEUKEMIA FACTOR"/>
    <property type="match status" value="1"/>
</dbReference>
<comment type="caution">
    <text evidence="7">The sequence shown here is derived from an EMBL/GenBank/DDBJ whole genome shotgun (WGS) entry which is preliminary data.</text>
</comment>
<evidence type="ECO:0000256" key="5">
    <source>
        <dbReference type="SAM" id="MobiDB-lite"/>
    </source>
</evidence>
<gene>
    <name evidence="7" type="ORF">Nepgr_011331</name>
</gene>
<evidence type="ECO:0008006" key="9">
    <source>
        <dbReference type="Google" id="ProtNLM"/>
    </source>
</evidence>
<evidence type="ECO:0000256" key="6">
    <source>
        <dbReference type="SAM" id="SignalP"/>
    </source>
</evidence>
<protein>
    <recommendedName>
        <fullName evidence="9">Glycine-rich protein</fullName>
    </recommendedName>
</protein>
<dbReference type="Pfam" id="PF10248">
    <property type="entry name" value="Mlf1IP"/>
    <property type="match status" value="1"/>
</dbReference>
<evidence type="ECO:0000256" key="3">
    <source>
        <dbReference type="ARBA" id="ARBA00022490"/>
    </source>
</evidence>
<name>A0AAD3SEZ8_NEPGR</name>
<dbReference type="EMBL" id="BSYO01000009">
    <property type="protein sequence ID" value="GMH09490.1"/>
    <property type="molecule type" value="Genomic_DNA"/>
</dbReference>
<feature type="chain" id="PRO_5042229526" description="Glycine-rich protein" evidence="6">
    <location>
        <begin position="18"/>
        <end position="415"/>
    </location>
</feature>
<dbReference type="GO" id="GO:0005737">
    <property type="term" value="C:cytoplasm"/>
    <property type="evidence" value="ECO:0007669"/>
    <property type="project" value="UniProtKB-SubCell"/>
</dbReference>
<feature type="signal peptide" evidence="6">
    <location>
        <begin position="1"/>
        <end position="17"/>
    </location>
</feature>
<dbReference type="AlphaFoldDB" id="A0AAD3SEZ8"/>
<evidence type="ECO:0000313" key="8">
    <source>
        <dbReference type="Proteomes" id="UP001279734"/>
    </source>
</evidence>
<proteinExistence type="inferred from homology"/>
<reference evidence="7" key="1">
    <citation type="submission" date="2023-05" db="EMBL/GenBank/DDBJ databases">
        <title>Nepenthes gracilis genome sequencing.</title>
        <authorList>
            <person name="Fukushima K."/>
        </authorList>
    </citation>
    <scope>NUCLEOTIDE SEQUENCE</scope>
    <source>
        <strain evidence="7">SING2019-196</strain>
    </source>
</reference>
<feature type="compositionally biased region" description="Polar residues" evidence="5">
    <location>
        <begin position="294"/>
        <end position="312"/>
    </location>
</feature>
<feature type="compositionally biased region" description="Polar residues" evidence="5">
    <location>
        <begin position="381"/>
        <end position="415"/>
    </location>
</feature>
<comment type="subcellular location">
    <subcellularLocation>
        <location evidence="1">Cytoplasm</location>
    </subcellularLocation>
</comment>
<keyword evidence="3" id="KW-0963">Cytoplasm</keyword>
<feature type="region of interest" description="Disordered" evidence="5">
    <location>
        <begin position="155"/>
        <end position="225"/>
    </location>
</feature>
<accession>A0AAD3SEZ8</accession>
<keyword evidence="6" id="KW-0732">Signal</keyword>
<evidence type="ECO:0000256" key="4">
    <source>
        <dbReference type="ARBA" id="ARBA00022553"/>
    </source>
</evidence>
<evidence type="ECO:0000256" key="2">
    <source>
        <dbReference type="ARBA" id="ARBA00008332"/>
    </source>
</evidence>
<keyword evidence="4" id="KW-0597">Phosphoprotein</keyword>
<comment type="similarity">
    <text evidence="2">Belongs to the MLF family.</text>
</comment>
<sequence>MLSFLLAIPLFVQHPFPQHEGTRGVAASGEGDGTDRRGGVCLFGNPRMAVTEETSLSKFYLGLSLVHRMQGGRRSQDSFSQFSDPFADFRGFGGTRPGSLLSSFFGGRDPFDDPFFSHPFGSPFGSPFAGPFGSPFAGSFGSPFASRFQPGMFGPGGIPLFDSPATGFLEHQQPHPNKRRGPVIEELNSDDENAEDEAPNDKKDNSRKHSRLAKEPYIEDPDDEAQETNNNHIQYRNAFNGMSNMQPQPQSRNFTFQSSTVTYGGADGAYYTKSTTRRTGGDGVTLEECKEADSSTGQANHQISRGLNNKGHTFSRKLNSDGRVDTMQTLHNLNEDELTGFEETWKRNAGKHLPGWRERLEGHSNFGPSSSSSSKGGWALPSTQFLQHSGQRVNPNTASRTAAAQFPGGNSTSAQ</sequence>
<dbReference type="InterPro" id="IPR019376">
    <property type="entry name" value="Myeloid_leukemia_factor"/>
</dbReference>
<organism evidence="7 8">
    <name type="scientific">Nepenthes gracilis</name>
    <name type="common">Slender pitcher plant</name>
    <dbReference type="NCBI Taxonomy" id="150966"/>
    <lineage>
        <taxon>Eukaryota</taxon>
        <taxon>Viridiplantae</taxon>
        <taxon>Streptophyta</taxon>
        <taxon>Embryophyta</taxon>
        <taxon>Tracheophyta</taxon>
        <taxon>Spermatophyta</taxon>
        <taxon>Magnoliopsida</taxon>
        <taxon>eudicotyledons</taxon>
        <taxon>Gunneridae</taxon>
        <taxon>Pentapetalae</taxon>
        <taxon>Caryophyllales</taxon>
        <taxon>Nepenthaceae</taxon>
        <taxon>Nepenthes</taxon>
    </lineage>
</organism>